<comment type="caution">
    <text evidence="2">The sequence shown here is derived from an EMBL/GenBank/DDBJ whole genome shotgun (WGS) entry which is preliminary data.</text>
</comment>
<feature type="transmembrane region" description="Helical" evidence="1">
    <location>
        <begin position="222"/>
        <end position="243"/>
    </location>
</feature>
<dbReference type="PANTHER" id="PTHR43630">
    <property type="entry name" value="POLY-BETA-1,6-N-ACETYL-D-GLUCOSAMINE SYNTHASE"/>
    <property type="match status" value="1"/>
</dbReference>
<dbReference type="PANTHER" id="PTHR43630:SF2">
    <property type="entry name" value="GLYCOSYLTRANSFERASE"/>
    <property type="match status" value="1"/>
</dbReference>
<evidence type="ECO:0000313" key="2">
    <source>
        <dbReference type="EMBL" id="OGG29714.1"/>
    </source>
</evidence>
<reference evidence="2 3" key="1">
    <citation type="journal article" date="2016" name="Nat. Commun.">
        <title>Thousands of microbial genomes shed light on interconnected biogeochemical processes in an aquifer system.</title>
        <authorList>
            <person name="Anantharaman K."/>
            <person name="Brown C.T."/>
            <person name="Hug L.A."/>
            <person name="Sharon I."/>
            <person name="Castelle C.J."/>
            <person name="Probst A.J."/>
            <person name="Thomas B.C."/>
            <person name="Singh A."/>
            <person name="Wilkins M.J."/>
            <person name="Karaoz U."/>
            <person name="Brodie E.L."/>
            <person name="Williams K.H."/>
            <person name="Hubbard S.S."/>
            <person name="Banfield J.F."/>
        </authorList>
    </citation>
    <scope>NUCLEOTIDE SEQUENCE [LARGE SCALE GENOMIC DNA]</scope>
</reference>
<evidence type="ECO:0008006" key="4">
    <source>
        <dbReference type="Google" id="ProtNLM"/>
    </source>
</evidence>
<keyword evidence="1" id="KW-0812">Transmembrane</keyword>
<dbReference type="EMBL" id="MFJZ01000039">
    <property type="protein sequence ID" value="OGG29714.1"/>
    <property type="molecule type" value="Genomic_DNA"/>
</dbReference>
<accession>A0A1F6AYC5</accession>
<gene>
    <name evidence="2" type="ORF">A2973_04850</name>
</gene>
<dbReference type="AlphaFoldDB" id="A0A1F6AYC5"/>
<sequence length="251" mass="29627">MKLSVLCITWNNADTIEDMLISIKGLFDELLVSDQQSTDKTITLLKKYDATIFSTKIVNIGKRFGFLLNKALGDWILILVPDEKLSLELKQEITEILSKKSFPYYLGYQISFQNYVFNKPVFFGGEQYSRIRLFRRKHVKISEDPIHEEITIQGQTGYLDGKIYHHSYRSPSQLFFKFSIYARISSELKFKKYEHLTVKKLFFYGPHMFWARFMKEKGYKDGVHGFILAMAFAYMEALTYWLLLLKRLRLV</sequence>
<protein>
    <recommendedName>
        <fullName evidence="4">Glycosyltransferase 2-like domain-containing protein</fullName>
    </recommendedName>
</protein>
<proteinExistence type="predicted"/>
<dbReference type="Gene3D" id="3.90.550.10">
    <property type="entry name" value="Spore Coat Polysaccharide Biosynthesis Protein SpsA, Chain A"/>
    <property type="match status" value="1"/>
</dbReference>
<name>A0A1F6AYC5_9BACT</name>
<dbReference type="SUPFAM" id="SSF53448">
    <property type="entry name" value="Nucleotide-diphospho-sugar transferases"/>
    <property type="match status" value="1"/>
</dbReference>
<dbReference type="InterPro" id="IPR029044">
    <property type="entry name" value="Nucleotide-diphossugar_trans"/>
</dbReference>
<evidence type="ECO:0000313" key="3">
    <source>
        <dbReference type="Proteomes" id="UP000176409"/>
    </source>
</evidence>
<dbReference type="Proteomes" id="UP000176409">
    <property type="component" value="Unassembled WGS sequence"/>
</dbReference>
<keyword evidence="1" id="KW-0472">Membrane</keyword>
<evidence type="ECO:0000256" key="1">
    <source>
        <dbReference type="SAM" id="Phobius"/>
    </source>
</evidence>
<organism evidence="2 3">
    <name type="scientific">Candidatus Gottesmanbacteria bacterium RIFCSPLOWO2_01_FULL_49_10</name>
    <dbReference type="NCBI Taxonomy" id="1798396"/>
    <lineage>
        <taxon>Bacteria</taxon>
        <taxon>Candidatus Gottesmaniibacteriota</taxon>
    </lineage>
</organism>
<keyword evidence="1" id="KW-1133">Transmembrane helix</keyword>
<dbReference type="CDD" id="cd02511">
    <property type="entry name" value="Beta4Glucosyltransferase"/>
    <property type="match status" value="1"/>
</dbReference>
<dbReference type="STRING" id="1798396.A2973_04850"/>